<gene>
    <name evidence="1" type="ORF">PR048_023882</name>
</gene>
<dbReference type="EMBL" id="JARBHB010000009">
    <property type="protein sequence ID" value="KAJ8875974.1"/>
    <property type="molecule type" value="Genomic_DNA"/>
</dbReference>
<sequence length="276" mass="31633">MPTPMNPYKRYVPSQLLAVGMTAARWQKVYPTTQLSSKWTKCHETFQTEQRKKCVWKTIQHNARISGKAFNTKKTAKPAKVPPSSQVTCKCKFDCNTIVNVNHSLYETFHEQDMNTRGNHLMGLIQLLPAQSRRNGQCNDPAESRSQATLCFTVPYDTGKHHRKMGQTLYEDTRGSTTHFKFTQADINILKDDIDSILREPSHYSRLKSDKECIAFLEKHPQSKVIYKFNCQVLCRDFPQVAFRKLRVDTCKTCDGLCIKIKGGDKYDVASAKCQL</sequence>
<accession>A0ABQ9GVA5</accession>
<reference evidence="1 2" key="1">
    <citation type="submission" date="2023-02" db="EMBL/GenBank/DDBJ databases">
        <title>LHISI_Scaffold_Assembly.</title>
        <authorList>
            <person name="Stuart O.P."/>
            <person name="Cleave R."/>
            <person name="Magrath M.J.L."/>
            <person name="Mikheyev A.S."/>
        </authorList>
    </citation>
    <scope>NUCLEOTIDE SEQUENCE [LARGE SCALE GENOMIC DNA]</scope>
    <source>
        <strain evidence="1">Daus_M_001</strain>
        <tissue evidence="1">Leg muscle</tissue>
    </source>
</reference>
<evidence type="ECO:0000313" key="1">
    <source>
        <dbReference type="EMBL" id="KAJ8875974.1"/>
    </source>
</evidence>
<protein>
    <submittedName>
        <fullName evidence="1">Uncharacterized protein</fullName>
    </submittedName>
</protein>
<organism evidence="1 2">
    <name type="scientific">Dryococelus australis</name>
    <dbReference type="NCBI Taxonomy" id="614101"/>
    <lineage>
        <taxon>Eukaryota</taxon>
        <taxon>Metazoa</taxon>
        <taxon>Ecdysozoa</taxon>
        <taxon>Arthropoda</taxon>
        <taxon>Hexapoda</taxon>
        <taxon>Insecta</taxon>
        <taxon>Pterygota</taxon>
        <taxon>Neoptera</taxon>
        <taxon>Polyneoptera</taxon>
        <taxon>Phasmatodea</taxon>
        <taxon>Verophasmatodea</taxon>
        <taxon>Anareolatae</taxon>
        <taxon>Phasmatidae</taxon>
        <taxon>Eurycanthinae</taxon>
        <taxon>Dryococelus</taxon>
    </lineage>
</organism>
<keyword evidence="2" id="KW-1185">Reference proteome</keyword>
<name>A0ABQ9GVA5_9NEOP</name>
<dbReference type="Proteomes" id="UP001159363">
    <property type="component" value="Chromosome 8"/>
</dbReference>
<evidence type="ECO:0000313" key="2">
    <source>
        <dbReference type="Proteomes" id="UP001159363"/>
    </source>
</evidence>
<comment type="caution">
    <text evidence="1">The sequence shown here is derived from an EMBL/GenBank/DDBJ whole genome shotgun (WGS) entry which is preliminary data.</text>
</comment>
<proteinExistence type="predicted"/>